<dbReference type="Proteomes" id="UP001302745">
    <property type="component" value="Unassembled WGS sequence"/>
</dbReference>
<feature type="region of interest" description="Disordered" evidence="1">
    <location>
        <begin position="798"/>
        <end position="819"/>
    </location>
</feature>
<accession>A0AAN6VN02</accession>
<keyword evidence="2" id="KW-0812">Transmembrane</keyword>
<proteinExistence type="predicted"/>
<evidence type="ECO:0000256" key="2">
    <source>
        <dbReference type="SAM" id="Phobius"/>
    </source>
</evidence>
<feature type="compositionally biased region" description="Basic and acidic residues" evidence="1">
    <location>
        <begin position="648"/>
        <end position="659"/>
    </location>
</feature>
<gene>
    <name evidence="3" type="ORF">C8A00DRAFT_15489</name>
</gene>
<feature type="compositionally biased region" description="Polar residues" evidence="1">
    <location>
        <begin position="91"/>
        <end position="110"/>
    </location>
</feature>
<feature type="region of interest" description="Disordered" evidence="1">
    <location>
        <begin position="1"/>
        <end position="122"/>
    </location>
</feature>
<keyword evidence="2" id="KW-0472">Membrane</keyword>
<feature type="transmembrane region" description="Helical" evidence="2">
    <location>
        <begin position="943"/>
        <end position="966"/>
    </location>
</feature>
<evidence type="ECO:0000313" key="4">
    <source>
        <dbReference type="Proteomes" id="UP001302745"/>
    </source>
</evidence>
<evidence type="ECO:0000313" key="3">
    <source>
        <dbReference type="EMBL" id="KAK4153285.1"/>
    </source>
</evidence>
<feature type="compositionally biased region" description="Polar residues" evidence="1">
    <location>
        <begin position="726"/>
        <end position="747"/>
    </location>
</feature>
<feature type="compositionally biased region" description="Polar residues" evidence="1">
    <location>
        <begin position="49"/>
        <end position="60"/>
    </location>
</feature>
<feature type="compositionally biased region" description="Low complexity" evidence="1">
    <location>
        <begin position="71"/>
        <end position="90"/>
    </location>
</feature>
<feature type="region of interest" description="Disordered" evidence="1">
    <location>
        <begin position="726"/>
        <end position="762"/>
    </location>
</feature>
<evidence type="ECO:0000256" key="1">
    <source>
        <dbReference type="SAM" id="MobiDB-lite"/>
    </source>
</evidence>
<keyword evidence="2" id="KW-1133">Transmembrane helix</keyword>
<feature type="region of interest" description="Disordered" evidence="1">
    <location>
        <begin position="576"/>
        <end position="600"/>
    </location>
</feature>
<organism evidence="3 4">
    <name type="scientific">Chaetomidium leptoderma</name>
    <dbReference type="NCBI Taxonomy" id="669021"/>
    <lineage>
        <taxon>Eukaryota</taxon>
        <taxon>Fungi</taxon>
        <taxon>Dikarya</taxon>
        <taxon>Ascomycota</taxon>
        <taxon>Pezizomycotina</taxon>
        <taxon>Sordariomycetes</taxon>
        <taxon>Sordariomycetidae</taxon>
        <taxon>Sordariales</taxon>
        <taxon>Chaetomiaceae</taxon>
        <taxon>Chaetomidium</taxon>
    </lineage>
</organism>
<dbReference type="EMBL" id="MU856945">
    <property type="protein sequence ID" value="KAK4153285.1"/>
    <property type="molecule type" value="Genomic_DNA"/>
</dbReference>
<feature type="region of interest" description="Disordered" evidence="1">
    <location>
        <begin position="233"/>
        <end position="265"/>
    </location>
</feature>
<reference evidence="3" key="1">
    <citation type="journal article" date="2023" name="Mol. Phylogenet. Evol.">
        <title>Genome-scale phylogeny and comparative genomics of the fungal order Sordariales.</title>
        <authorList>
            <person name="Hensen N."/>
            <person name="Bonometti L."/>
            <person name="Westerberg I."/>
            <person name="Brannstrom I.O."/>
            <person name="Guillou S."/>
            <person name="Cros-Aarteil S."/>
            <person name="Calhoun S."/>
            <person name="Haridas S."/>
            <person name="Kuo A."/>
            <person name="Mondo S."/>
            <person name="Pangilinan J."/>
            <person name="Riley R."/>
            <person name="LaButti K."/>
            <person name="Andreopoulos B."/>
            <person name="Lipzen A."/>
            <person name="Chen C."/>
            <person name="Yan M."/>
            <person name="Daum C."/>
            <person name="Ng V."/>
            <person name="Clum A."/>
            <person name="Steindorff A."/>
            <person name="Ohm R.A."/>
            <person name="Martin F."/>
            <person name="Silar P."/>
            <person name="Natvig D.O."/>
            <person name="Lalanne C."/>
            <person name="Gautier V."/>
            <person name="Ament-Velasquez S.L."/>
            <person name="Kruys A."/>
            <person name="Hutchinson M.I."/>
            <person name="Powell A.J."/>
            <person name="Barry K."/>
            <person name="Miller A.N."/>
            <person name="Grigoriev I.V."/>
            <person name="Debuchy R."/>
            <person name="Gladieux P."/>
            <person name="Hiltunen Thoren M."/>
            <person name="Johannesson H."/>
        </authorList>
    </citation>
    <scope>NUCLEOTIDE SEQUENCE</scope>
    <source>
        <strain evidence="3">CBS 538.74</strain>
    </source>
</reference>
<feature type="compositionally biased region" description="Polar residues" evidence="1">
    <location>
        <begin position="239"/>
        <end position="265"/>
    </location>
</feature>
<feature type="transmembrane region" description="Helical" evidence="2">
    <location>
        <begin position="898"/>
        <end position="919"/>
    </location>
</feature>
<feature type="region of interest" description="Disordered" evidence="1">
    <location>
        <begin position="648"/>
        <end position="690"/>
    </location>
</feature>
<keyword evidence="4" id="KW-1185">Reference proteome</keyword>
<feature type="region of interest" description="Disordered" evidence="1">
    <location>
        <begin position="514"/>
        <end position="533"/>
    </location>
</feature>
<feature type="compositionally biased region" description="Polar residues" evidence="1">
    <location>
        <begin position="798"/>
        <end position="818"/>
    </location>
</feature>
<feature type="region of interest" description="Disordered" evidence="1">
    <location>
        <begin position="391"/>
        <end position="421"/>
    </location>
</feature>
<comment type="caution">
    <text evidence="3">The sequence shown here is derived from an EMBL/GenBank/DDBJ whole genome shotgun (WGS) entry which is preliminary data.</text>
</comment>
<sequence length="975" mass="105339">MSGKSDGADSEDWSATEDSIGEVPFQFNTPRSITPKGPLFPNLGEAHQAITSRLVSNSAGSHIPDTPTDPSPVVSPFASSSSDINSVGNSLNNGARENSADSDPSGTGSTVEDIYDQYYTPPPMLESLSSAEVRQHRDGVAAALSSNYFQHSQASFRSVNSRSPAIQHANSGINLNKNYWQTNHQASELAQVPLPGLPRARRDTKLSATGSTGTVVNFSRPVLSLHSVSSQRDLAPVSDNGSQASGVKTTLARSDTSNRSNLVPSTASHVDPDFVIYGRLPPQHNHEKLGIQDCQEGDVSHGGVSNAGLSTDSDEDPFKYDRGSFTVFLQPSREREVSAALRCVSADSTASASGLLHLSSSDGPPTPRAVQSSNNPFVNKLQTYSAPAVQYDWDDEDDPNDVRISVRPPVAPPNSPVQPGLSLSEFVQGLGSQRRRKDINTLMSDGADWETVATSVGQFDSNRALASSMGLCGSHIVKVAGSSIADYSDTSSFHVPQFDAYSSTDRILQHTATDYNRGTPYGRTLEGTGRPVFLPKPRIHRVNGYLQNSHRMFTDPTTGSSGNSARSAFVEKLSASIRSRSARKRAQRRNQYSSEHWSKSRFESLESISSTYSERPGEMNGAQITESAHEIGATATGGNKDHGVVAINGREEQRGDKTNEGLLPSPIPREPSAAHLRSHHPTQSRQSRQSCGFASPTLFSFPLISLQEAAQQAALRADNDDDFTVTSGVRTRKNSSMVSSKATQRTTPPTPHITKPLSAYSRRPTSASILGIPEDYRGYSDSSQGMVLAGHDRGISILTSHRSGTPPVTNRSTLSRSFRNPFEPVGSSLRSSHPFPGPSSVFDSPPCLVTRDKRGGARAANMTTNLRHIAEMETGTPFAAQTDDAHLSWEARKSRQGYYYIMCMLCIFPFIAPLVYWGAFDSALSWYTRGETASLTARQRRNVLIIGIVISGLWLTVLVASVAVLVNTKQQHHHA</sequence>
<protein>
    <submittedName>
        <fullName evidence="3">Uncharacterized protein</fullName>
    </submittedName>
</protein>
<feature type="region of interest" description="Disordered" evidence="1">
    <location>
        <begin position="355"/>
        <end position="377"/>
    </location>
</feature>
<dbReference type="AlphaFoldDB" id="A0AAN6VN02"/>
<reference evidence="3" key="2">
    <citation type="submission" date="2023-05" db="EMBL/GenBank/DDBJ databases">
        <authorList>
            <consortium name="Lawrence Berkeley National Laboratory"/>
            <person name="Steindorff A."/>
            <person name="Hensen N."/>
            <person name="Bonometti L."/>
            <person name="Westerberg I."/>
            <person name="Brannstrom I.O."/>
            <person name="Guillou S."/>
            <person name="Cros-Aarteil S."/>
            <person name="Calhoun S."/>
            <person name="Haridas S."/>
            <person name="Kuo A."/>
            <person name="Mondo S."/>
            <person name="Pangilinan J."/>
            <person name="Riley R."/>
            <person name="Labutti K."/>
            <person name="Andreopoulos B."/>
            <person name="Lipzen A."/>
            <person name="Chen C."/>
            <person name="Yanf M."/>
            <person name="Daum C."/>
            <person name="Ng V."/>
            <person name="Clum A."/>
            <person name="Ohm R."/>
            <person name="Martin F."/>
            <person name="Silar P."/>
            <person name="Natvig D."/>
            <person name="Lalanne C."/>
            <person name="Gautier V."/>
            <person name="Ament-Velasquez S.L."/>
            <person name="Kruys A."/>
            <person name="Hutchinson M.I."/>
            <person name="Powell A.J."/>
            <person name="Barry K."/>
            <person name="Miller A.N."/>
            <person name="Grigoriev I.V."/>
            <person name="Debuchy R."/>
            <person name="Gladieux P."/>
            <person name="Thoren M.H."/>
            <person name="Johannesson H."/>
        </authorList>
    </citation>
    <scope>NUCLEOTIDE SEQUENCE</scope>
    <source>
        <strain evidence="3">CBS 538.74</strain>
    </source>
</reference>
<name>A0AAN6VN02_9PEZI</name>